<dbReference type="AlphaFoldDB" id="A0A7U6GDW4"/>
<organism evidence="1 2">
    <name type="scientific">Caldisericum exile (strain DSM 21853 / NBRC 104410 / AZM16c01)</name>
    <dbReference type="NCBI Taxonomy" id="511051"/>
    <lineage>
        <taxon>Bacteria</taxon>
        <taxon>Pseudomonadati</taxon>
        <taxon>Caldisericota/Cryosericota group</taxon>
        <taxon>Caldisericota</taxon>
        <taxon>Caldisericia</taxon>
        <taxon>Caldisericales</taxon>
        <taxon>Caldisericaceae</taxon>
        <taxon>Caldisericum</taxon>
    </lineage>
</organism>
<proteinExistence type="predicted"/>
<sequence length="220" mass="25449">MKIKTLNGALMFAKNVIKKYFGEIVLRVATIEKRVAILETKYSLFLLYFVEGVDKGFKQAFPEIARQIMWDEGIKISKKIILEFLNRPNPEHKKLSVLIVLPTKDMYQISPSSLVNFCELARLEVEENGVYYFFPTIFLKKIEGNITQKETRTRDKLSLISQINSLDDFDSEDLEQTASFKDFDVDFLGEIVRSLRSIEEKLESIENLIKKRSDYGGKGN</sequence>
<accession>A0A7U6GDW4</accession>
<evidence type="ECO:0000313" key="1">
    <source>
        <dbReference type="EMBL" id="BAL80551.1"/>
    </source>
</evidence>
<dbReference type="RefSeq" id="WP_014452957.1">
    <property type="nucleotide sequence ID" value="NC_017096.1"/>
</dbReference>
<evidence type="ECO:0000313" key="2">
    <source>
        <dbReference type="Proteomes" id="UP000004793"/>
    </source>
</evidence>
<dbReference type="EMBL" id="AP012051">
    <property type="protein sequence ID" value="BAL80551.1"/>
    <property type="molecule type" value="Genomic_DNA"/>
</dbReference>
<protein>
    <submittedName>
        <fullName evidence="1">Uncharacterized protein</fullName>
    </submittedName>
</protein>
<dbReference type="Proteomes" id="UP000004793">
    <property type="component" value="Chromosome"/>
</dbReference>
<gene>
    <name evidence="1" type="ordered locus">CSE_04250</name>
</gene>
<dbReference type="OrthoDB" id="9774263at2"/>
<dbReference type="KEGG" id="cex:CSE_04250"/>
<reference evidence="1 2" key="1">
    <citation type="submission" date="2011-01" db="EMBL/GenBank/DDBJ databases">
        <title>Whole genome sequence of Caldisericum exile AZM16c01.</title>
        <authorList>
            <person name="Narita-Yamada S."/>
            <person name="Kawakoshi A."/>
            <person name="Nakamura S."/>
            <person name="Sasagawa M."/>
            <person name="Fukada J."/>
            <person name="Sekine M."/>
            <person name="Kato Y."/>
            <person name="Fukai R."/>
            <person name="Sasaki K."/>
            <person name="Hanamaki A."/>
            <person name="Narita H."/>
            <person name="Konno Y."/>
            <person name="Mori K."/>
            <person name="Yamazaki S."/>
            <person name="Suzuki K."/>
            <person name="Fujita N."/>
        </authorList>
    </citation>
    <scope>NUCLEOTIDE SEQUENCE [LARGE SCALE GENOMIC DNA]</scope>
    <source>
        <strain evidence="2">DSM 21853 / NBRC 104410 / AZM16c01</strain>
    </source>
</reference>
<keyword evidence="2" id="KW-1185">Reference proteome</keyword>
<name>A0A7U6GDW4_CALEA</name>